<gene>
    <name evidence="1" type="ORF">CMC5_025080</name>
</gene>
<evidence type="ECO:0008006" key="3">
    <source>
        <dbReference type="Google" id="ProtNLM"/>
    </source>
</evidence>
<dbReference type="Proteomes" id="UP000067626">
    <property type="component" value="Chromosome"/>
</dbReference>
<reference evidence="1 2" key="1">
    <citation type="submission" date="2015-07" db="EMBL/GenBank/DDBJ databases">
        <title>Genome analysis of myxobacterium Chondromyces crocatus Cm c5 reveals a high potential for natural compound synthesis and the genetic basis for the loss of fruiting body formation.</title>
        <authorList>
            <person name="Zaburannyi N."/>
            <person name="Bunk B."/>
            <person name="Maier J."/>
            <person name="Overmann J."/>
            <person name="Mueller R."/>
        </authorList>
    </citation>
    <scope>NUCLEOTIDE SEQUENCE [LARGE SCALE GENOMIC DNA]</scope>
    <source>
        <strain evidence="1 2">Cm c5</strain>
    </source>
</reference>
<sequence length="159" mass="17371">MVVIPMTLSSVPGAGDVAARSTSACGVTSFGRHQLHHEPPDLHVVRLDGSLEIEEGLAMLAANAEYVARARYILLLVDLRTAWVAPVETRKLVATIDRRCSPWFLGCIGGSFSSRVMMNVGVRAANFFCPGGMTAAFFEEEAPARAWLYAQRRRMTETS</sequence>
<dbReference type="AlphaFoldDB" id="A0A0K1ECF1"/>
<organism evidence="1 2">
    <name type="scientific">Chondromyces crocatus</name>
    <dbReference type="NCBI Taxonomy" id="52"/>
    <lineage>
        <taxon>Bacteria</taxon>
        <taxon>Pseudomonadati</taxon>
        <taxon>Myxococcota</taxon>
        <taxon>Polyangia</taxon>
        <taxon>Polyangiales</taxon>
        <taxon>Polyangiaceae</taxon>
        <taxon>Chondromyces</taxon>
    </lineage>
</organism>
<protein>
    <recommendedName>
        <fullName evidence="3">STAS/SEC14 domain-containing protein</fullName>
    </recommendedName>
</protein>
<dbReference type="KEGG" id="ccro:CMC5_025080"/>
<dbReference type="EMBL" id="CP012159">
    <property type="protein sequence ID" value="AKT38362.1"/>
    <property type="molecule type" value="Genomic_DNA"/>
</dbReference>
<name>A0A0K1ECF1_CHOCO</name>
<evidence type="ECO:0000313" key="1">
    <source>
        <dbReference type="EMBL" id="AKT38362.1"/>
    </source>
</evidence>
<accession>A0A0K1ECF1</accession>
<evidence type="ECO:0000313" key="2">
    <source>
        <dbReference type="Proteomes" id="UP000067626"/>
    </source>
</evidence>
<keyword evidence="2" id="KW-1185">Reference proteome</keyword>
<proteinExistence type="predicted"/>